<evidence type="ECO:0000313" key="1">
    <source>
        <dbReference type="EMBL" id="KAI4382217.1"/>
    </source>
</evidence>
<sequence>MSSTSAIPNLSIRFISPAAWMDDTPSPTLLTPMHDTGFSQGITSVLSPTKSIPSLRRTLSADMSSRNWVPHDEFWPSKGLDHLPHHAEVEDEEDKDGEGSRFDIWNSIQEEKRKVMLNGRGREGFDAWGSIASRNVFRRSESETLPTQYVPPLMRRSSSCLSEKSLEICTERLGSETGSDCFLSFPPSETRRPLGSHEEDRGVKNGPSFSSAFGPTLGVHAKRSSHAPAAIPRSKQGSWSFPPPIPSLSPAADGGSLRMQSRRENGRLVLEAVSVPSQKTFQARRENGRLVLEVTAPDAGGTDLSTEEQEEAGEVEEGRGNRGGNDVAEKEGTVEEGLEWIIRKKTETTVEIAPSYLRIDRIGKLTIPKIAFRMNEPDEVMEVVFFKGGINGVEVEINPMATVTNPENAYEYFWRMKGTTVLTAVDPVENTVPPPTLKSYLNAKKYVISRNNSELTSKDRGEVEIPWKEEVDDCWVSVMKDSRRRKGRPPLFASEPRCIATS</sequence>
<gene>
    <name evidence="1" type="ORF">MLD38_008207</name>
</gene>
<comment type="caution">
    <text evidence="1">The sequence shown here is derived from an EMBL/GenBank/DDBJ whole genome shotgun (WGS) entry which is preliminary data.</text>
</comment>
<organism evidence="1 2">
    <name type="scientific">Melastoma candidum</name>
    <dbReference type="NCBI Taxonomy" id="119954"/>
    <lineage>
        <taxon>Eukaryota</taxon>
        <taxon>Viridiplantae</taxon>
        <taxon>Streptophyta</taxon>
        <taxon>Embryophyta</taxon>
        <taxon>Tracheophyta</taxon>
        <taxon>Spermatophyta</taxon>
        <taxon>Magnoliopsida</taxon>
        <taxon>eudicotyledons</taxon>
        <taxon>Gunneridae</taxon>
        <taxon>Pentapetalae</taxon>
        <taxon>rosids</taxon>
        <taxon>malvids</taxon>
        <taxon>Myrtales</taxon>
        <taxon>Melastomataceae</taxon>
        <taxon>Melastomatoideae</taxon>
        <taxon>Melastomateae</taxon>
        <taxon>Melastoma</taxon>
    </lineage>
</organism>
<dbReference type="Proteomes" id="UP001057402">
    <property type="component" value="Chromosome 3"/>
</dbReference>
<accession>A0ACB9RUU4</accession>
<name>A0ACB9RUU4_9MYRT</name>
<proteinExistence type="predicted"/>
<dbReference type="EMBL" id="CM042882">
    <property type="protein sequence ID" value="KAI4382217.1"/>
    <property type="molecule type" value="Genomic_DNA"/>
</dbReference>
<reference evidence="2" key="1">
    <citation type="journal article" date="2023" name="Front. Plant Sci.">
        <title>Chromosomal-level genome assembly of Melastoma candidum provides insights into trichome evolution.</title>
        <authorList>
            <person name="Zhong Y."/>
            <person name="Wu W."/>
            <person name="Sun C."/>
            <person name="Zou P."/>
            <person name="Liu Y."/>
            <person name="Dai S."/>
            <person name="Zhou R."/>
        </authorList>
    </citation>
    <scope>NUCLEOTIDE SEQUENCE [LARGE SCALE GENOMIC DNA]</scope>
</reference>
<evidence type="ECO:0000313" key="2">
    <source>
        <dbReference type="Proteomes" id="UP001057402"/>
    </source>
</evidence>
<keyword evidence="2" id="KW-1185">Reference proteome</keyword>
<protein>
    <submittedName>
        <fullName evidence="1">Uncharacterized protein</fullName>
    </submittedName>
</protein>